<dbReference type="Proteomes" id="UP001501565">
    <property type="component" value="Unassembled WGS sequence"/>
</dbReference>
<sequence>MHCNIDIALLMHNKEILKPTNTGRLIADCFPEQCHAFEWSRTEPCQDIIHLLQDPNRQCFILFPGELVPDREVYHNPQQDQLADLCQHKTPTVILLDGTWKQARKMLYQSEWLQTPPILSISPEHSATYALRKAPKEHQLSTAEAGVMVLNAFGEAKQARLLHQYFELFNHHYRAIRRTMAPEMNIIHQQMAAIDE</sequence>
<keyword evidence="3" id="KW-0949">S-adenosyl-L-methionine</keyword>
<dbReference type="EC" id="2.5.1.25" evidence="1"/>
<feature type="domain" description="DTW" evidence="5">
    <location>
        <begin position="1"/>
        <end position="178"/>
    </location>
</feature>
<evidence type="ECO:0000256" key="1">
    <source>
        <dbReference type="ARBA" id="ARBA00012386"/>
    </source>
</evidence>
<dbReference type="Pfam" id="PF03942">
    <property type="entry name" value="DTW"/>
    <property type="match status" value="1"/>
</dbReference>
<evidence type="ECO:0000313" key="7">
    <source>
        <dbReference type="Proteomes" id="UP001501565"/>
    </source>
</evidence>
<organism evidence="6 7">
    <name type="scientific">Litoribacillus peritrichatus</name>
    <dbReference type="NCBI Taxonomy" id="718191"/>
    <lineage>
        <taxon>Bacteria</taxon>
        <taxon>Pseudomonadati</taxon>
        <taxon>Pseudomonadota</taxon>
        <taxon>Gammaproteobacteria</taxon>
        <taxon>Oceanospirillales</taxon>
        <taxon>Oceanospirillaceae</taxon>
        <taxon>Litoribacillus</taxon>
    </lineage>
</organism>
<protein>
    <recommendedName>
        <fullName evidence="1">tRNA-uridine aminocarboxypropyltransferase</fullName>
        <ecNumber evidence="1">2.5.1.25</ecNumber>
    </recommendedName>
</protein>
<keyword evidence="7" id="KW-1185">Reference proteome</keyword>
<dbReference type="InterPro" id="IPR039262">
    <property type="entry name" value="DTWD2/TAPT"/>
</dbReference>
<keyword evidence="4" id="KW-0819">tRNA processing</keyword>
<gene>
    <name evidence="6" type="ORF">GCM10022277_39900</name>
</gene>
<dbReference type="PANTHER" id="PTHR21392">
    <property type="entry name" value="TRNA-URIDINE AMINOCARBOXYPROPYLTRANSFERASE 2"/>
    <property type="match status" value="1"/>
</dbReference>
<dbReference type="SMART" id="SM01144">
    <property type="entry name" value="DTW"/>
    <property type="match status" value="1"/>
</dbReference>
<proteinExistence type="predicted"/>
<name>A0ABP7N8G5_9GAMM</name>
<keyword evidence="2" id="KW-0808">Transferase</keyword>
<reference evidence="7" key="1">
    <citation type="journal article" date="2019" name="Int. J. Syst. Evol. Microbiol.">
        <title>The Global Catalogue of Microorganisms (GCM) 10K type strain sequencing project: providing services to taxonomists for standard genome sequencing and annotation.</title>
        <authorList>
            <consortium name="The Broad Institute Genomics Platform"/>
            <consortium name="The Broad Institute Genome Sequencing Center for Infectious Disease"/>
            <person name="Wu L."/>
            <person name="Ma J."/>
        </authorList>
    </citation>
    <scope>NUCLEOTIDE SEQUENCE [LARGE SCALE GENOMIC DNA]</scope>
    <source>
        <strain evidence="7">JCM 17551</strain>
    </source>
</reference>
<comment type="caution">
    <text evidence="6">The sequence shown here is derived from an EMBL/GenBank/DDBJ whole genome shotgun (WGS) entry which is preliminary data.</text>
</comment>
<evidence type="ECO:0000256" key="4">
    <source>
        <dbReference type="ARBA" id="ARBA00022694"/>
    </source>
</evidence>
<evidence type="ECO:0000313" key="6">
    <source>
        <dbReference type="EMBL" id="GAA3939936.1"/>
    </source>
</evidence>
<accession>A0ABP7N8G5</accession>
<evidence type="ECO:0000256" key="3">
    <source>
        <dbReference type="ARBA" id="ARBA00022691"/>
    </source>
</evidence>
<evidence type="ECO:0000256" key="2">
    <source>
        <dbReference type="ARBA" id="ARBA00022679"/>
    </source>
</evidence>
<dbReference type="InterPro" id="IPR005636">
    <property type="entry name" value="DTW"/>
</dbReference>
<dbReference type="PANTHER" id="PTHR21392:SF1">
    <property type="entry name" value="TRNA-URIDINE AMINOCARBOXYPROPYLTRANSFERASE"/>
    <property type="match status" value="1"/>
</dbReference>
<dbReference type="EMBL" id="BAABBN010000015">
    <property type="protein sequence ID" value="GAA3939936.1"/>
    <property type="molecule type" value="Genomic_DNA"/>
</dbReference>
<evidence type="ECO:0000259" key="5">
    <source>
        <dbReference type="SMART" id="SM01144"/>
    </source>
</evidence>